<keyword evidence="9 11" id="KW-0472">Membrane</keyword>
<dbReference type="Proteomes" id="UP000095751">
    <property type="component" value="Unassembled WGS sequence"/>
</dbReference>
<evidence type="ECO:0000256" key="6">
    <source>
        <dbReference type="ARBA" id="ARBA00022777"/>
    </source>
</evidence>
<keyword evidence="4" id="KW-0808">Transferase</keyword>
<evidence type="ECO:0000256" key="4">
    <source>
        <dbReference type="ARBA" id="ARBA00022679"/>
    </source>
</evidence>
<dbReference type="GO" id="GO:0043048">
    <property type="term" value="P:dolichyl monophosphate biosynthetic process"/>
    <property type="evidence" value="ECO:0007669"/>
    <property type="project" value="TreeGrafter"/>
</dbReference>
<dbReference type="PANTHER" id="PTHR13205">
    <property type="entry name" value="TRANSMEMBRANE PROTEIN 15-RELATED"/>
    <property type="match status" value="1"/>
</dbReference>
<dbReference type="EC" id="2.7.1.108" evidence="3"/>
<dbReference type="AlphaFoldDB" id="A0A1E7FP14"/>
<dbReference type="PANTHER" id="PTHR13205:SF15">
    <property type="entry name" value="DOLICHOL KINASE"/>
    <property type="match status" value="1"/>
</dbReference>
<feature type="transmembrane region" description="Helical" evidence="11">
    <location>
        <begin position="429"/>
        <end position="447"/>
    </location>
</feature>
<evidence type="ECO:0000256" key="8">
    <source>
        <dbReference type="ARBA" id="ARBA00022989"/>
    </source>
</evidence>
<dbReference type="KEGG" id="fcy:FRACYDRAFT_235973"/>
<evidence type="ECO:0000256" key="11">
    <source>
        <dbReference type="SAM" id="Phobius"/>
    </source>
</evidence>
<organism evidence="12 13">
    <name type="scientific">Fragilariopsis cylindrus CCMP1102</name>
    <dbReference type="NCBI Taxonomy" id="635003"/>
    <lineage>
        <taxon>Eukaryota</taxon>
        <taxon>Sar</taxon>
        <taxon>Stramenopiles</taxon>
        <taxon>Ochrophyta</taxon>
        <taxon>Bacillariophyta</taxon>
        <taxon>Bacillariophyceae</taxon>
        <taxon>Bacillariophycidae</taxon>
        <taxon>Bacillariales</taxon>
        <taxon>Bacillariaceae</taxon>
        <taxon>Fragilariopsis</taxon>
    </lineage>
</organism>
<feature type="transmembrane region" description="Helical" evidence="11">
    <location>
        <begin position="366"/>
        <end position="384"/>
    </location>
</feature>
<evidence type="ECO:0000256" key="1">
    <source>
        <dbReference type="ARBA" id="ARBA00004477"/>
    </source>
</evidence>
<evidence type="ECO:0000256" key="2">
    <source>
        <dbReference type="ARBA" id="ARBA00010794"/>
    </source>
</evidence>
<feature type="transmembrane region" description="Helical" evidence="11">
    <location>
        <begin position="273"/>
        <end position="293"/>
    </location>
</feature>
<proteinExistence type="inferred from homology"/>
<dbReference type="GO" id="GO:0004168">
    <property type="term" value="F:dolichol kinase activity"/>
    <property type="evidence" value="ECO:0007669"/>
    <property type="project" value="UniProtKB-EC"/>
</dbReference>
<feature type="transmembrane region" description="Helical" evidence="11">
    <location>
        <begin position="147"/>
        <end position="169"/>
    </location>
</feature>
<keyword evidence="7" id="KW-0256">Endoplasmic reticulum</keyword>
<feature type="region of interest" description="Disordered" evidence="10">
    <location>
        <begin position="55"/>
        <end position="92"/>
    </location>
</feature>
<sequence length="553" mass="63135">MIGAIVIEDFLWLILAVGLMPLCYGDWQAWMLLIESMIYFFFVVDPSKLEFPFISSSSSSSSSPPLIVKRSSSSSNSTIQMKHHQRQQQAQRQRWRNSLQSMGVQMSIVLVPALLQAMAIHIDNKNSNSNYDYDHDYSQLWKKYNKLVTILAIPQMSISFFLCAITVFIDPALLVLDIPTTRTATATSIPITLVFVIVWFLFRPMIIPKNITKSFTFGELRVVSLLLLVVVMEFVRKMTTTTIITTINESTTVNHYTTATTTAISSSSPTTTIYSLVALSGSVSCCIFAYLGSGSYCNRKNILSWWWRLGLNVVGPLVVVERSLYLYSYTTISSISSYRYFLPLSLQWLIEFLSEKENGHQRIWGILYWVIVLVIASYPTFRLLSLQPSTTESANSKNKNEQSVVVTRKWFHLIAVLLFGPITWQFPQLMSLSYAIATCILIVLETLRSDDAPLLQSFYFAFLDDKKDKGEWDAMGAVIGKSIGKHHWGMNQRTLEGSLAMWLSMIGIGMLVCTSMQEYGHCYSLPHLRRYSKPLRFNWTILYYRFQVQPLYC</sequence>
<dbReference type="InParanoid" id="A0A1E7FP14"/>
<evidence type="ECO:0000313" key="13">
    <source>
        <dbReference type="Proteomes" id="UP000095751"/>
    </source>
</evidence>
<evidence type="ECO:0000256" key="10">
    <source>
        <dbReference type="SAM" id="MobiDB-lite"/>
    </source>
</evidence>
<dbReference type="InterPro" id="IPR032974">
    <property type="entry name" value="Polypren_kinase"/>
</dbReference>
<keyword evidence="6" id="KW-0418">Kinase</keyword>
<keyword evidence="13" id="KW-1185">Reference proteome</keyword>
<comment type="similarity">
    <text evidence="2">Belongs to the polyprenol kinase family.</text>
</comment>
<evidence type="ECO:0000313" key="12">
    <source>
        <dbReference type="EMBL" id="OEU19909.1"/>
    </source>
</evidence>
<reference evidence="12 13" key="1">
    <citation type="submission" date="2016-09" db="EMBL/GenBank/DDBJ databases">
        <title>Extensive genetic diversity and differential bi-allelic expression allows diatom success in the polar Southern Ocean.</title>
        <authorList>
            <consortium name="DOE Joint Genome Institute"/>
            <person name="Mock T."/>
            <person name="Otillar R.P."/>
            <person name="Strauss J."/>
            <person name="Dupont C."/>
            <person name="Frickenhaus S."/>
            <person name="Maumus F."/>
            <person name="Mcmullan M."/>
            <person name="Sanges R."/>
            <person name="Schmutz J."/>
            <person name="Toseland A."/>
            <person name="Valas R."/>
            <person name="Veluchamy A."/>
            <person name="Ward B.J."/>
            <person name="Allen A."/>
            <person name="Barry K."/>
            <person name="Falciatore A."/>
            <person name="Ferrante M."/>
            <person name="Fortunato A.E."/>
            <person name="Gloeckner G."/>
            <person name="Gruber A."/>
            <person name="Hipkin R."/>
            <person name="Janech M."/>
            <person name="Kroth P."/>
            <person name="Leese F."/>
            <person name="Lindquist E."/>
            <person name="Lyon B.R."/>
            <person name="Martin J."/>
            <person name="Mayer C."/>
            <person name="Parker M."/>
            <person name="Quesneville H."/>
            <person name="Raymond J."/>
            <person name="Uhlig C."/>
            <person name="Valentin K.U."/>
            <person name="Worden A.Z."/>
            <person name="Armbrust E.V."/>
            <person name="Bowler C."/>
            <person name="Green B."/>
            <person name="Moulton V."/>
            <person name="Van Oosterhout C."/>
            <person name="Grigoriev I."/>
        </authorList>
    </citation>
    <scope>NUCLEOTIDE SEQUENCE [LARGE SCALE GENOMIC DNA]</scope>
    <source>
        <strain evidence="12 13">CCMP1102</strain>
    </source>
</reference>
<evidence type="ECO:0000256" key="5">
    <source>
        <dbReference type="ARBA" id="ARBA00022692"/>
    </source>
</evidence>
<evidence type="ECO:0000256" key="9">
    <source>
        <dbReference type="ARBA" id="ARBA00023136"/>
    </source>
</evidence>
<feature type="compositionally biased region" description="Low complexity" evidence="10">
    <location>
        <begin position="55"/>
        <end position="75"/>
    </location>
</feature>
<comment type="subcellular location">
    <subcellularLocation>
        <location evidence="1">Endoplasmic reticulum membrane</location>
        <topology evidence="1">Multi-pass membrane protein</topology>
    </subcellularLocation>
</comment>
<dbReference type="GO" id="GO:0005789">
    <property type="term" value="C:endoplasmic reticulum membrane"/>
    <property type="evidence" value="ECO:0007669"/>
    <property type="project" value="UniProtKB-SubCell"/>
</dbReference>
<evidence type="ECO:0000256" key="3">
    <source>
        <dbReference type="ARBA" id="ARBA00012132"/>
    </source>
</evidence>
<name>A0A1E7FP14_9STRA</name>
<keyword evidence="8 11" id="KW-1133">Transmembrane helix</keyword>
<feature type="transmembrane region" description="Helical" evidence="11">
    <location>
        <begin position="181"/>
        <end position="202"/>
    </location>
</feature>
<protein>
    <recommendedName>
        <fullName evidence="3">dolichol kinase</fullName>
        <ecNumber evidence="3">2.7.1.108</ecNumber>
    </recommendedName>
</protein>
<accession>A0A1E7FP14</accession>
<keyword evidence="5 11" id="KW-0812">Transmembrane</keyword>
<gene>
    <name evidence="12" type="ORF">FRACYDRAFT_235973</name>
</gene>
<dbReference type="EMBL" id="KV784355">
    <property type="protein sequence ID" value="OEU19909.1"/>
    <property type="molecule type" value="Genomic_DNA"/>
</dbReference>
<dbReference type="OrthoDB" id="377083at2759"/>
<evidence type="ECO:0000256" key="7">
    <source>
        <dbReference type="ARBA" id="ARBA00022824"/>
    </source>
</evidence>